<comment type="caution">
    <text evidence="2">The sequence shown here is derived from an EMBL/GenBank/DDBJ whole genome shotgun (WGS) entry which is preliminary data.</text>
</comment>
<dbReference type="EMBL" id="QDFR01000013">
    <property type="protein sequence ID" value="PVE50193.1"/>
    <property type="molecule type" value="Genomic_DNA"/>
</dbReference>
<organism evidence="2 3">
    <name type="scientific">Rhizobium rhizogenes</name>
    <name type="common">Agrobacterium rhizogenes</name>
    <dbReference type="NCBI Taxonomy" id="359"/>
    <lineage>
        <taxon>Bacteria</taxon>
        <taxon>Pseudomonadati</taxon>
        <taxon>Pseudomonadota</taxon>
        <taxon>Alphaproteobacteria</taxon>
        <taxon>Hyphomicrobiales</taxon>
        <taxon>Rhizobiaceae</taxon>
        <taxon>Rhizobium/Agrobacterium group</taxon>
        <taxon>Rhizobium</taxon>
    </lineage>
</organism>
<feature type="region of interest" description="Disordered" evidence="1">
    <location>
        <begin position="39"/>
        <end position="76"/>
    </location>
</feature>
<gene>
    <name evidence="2" type="ORF">DC430_22740</name>
</gene>
<accession>A0AA92BZA6</accession>
<feature type="compositionally biased region" description="Basic and acidic residues" evidence="1">
    <location>
        <begin position="50"/>
        <end position="59"/>
    </location>
</feature>
<reference evidence="2 3" key="1">
    <citation type="submission" date="2018-04" db="EMBL/GenBank/DDBJ databases">
        <authorList>
            <person name="Hagen T."/>
        </authorList>
    </citation>
    <scope>NUCLEOTIDE SEQUENCE [LARGE SCALE GENOMIC DNA]</scope>
    <source>
        <strain evidence="2 3">TPD7009</strain>
    </source>
</reference>
<name>A0AA92BZA6_RHIRH</name>
<dbReference type="Proteomes" id="UP000244335">
    <property type="component" value="Unassembled WGS sequence"/>
</dbReference>
<protein>
    <submittedName>
        <fullName evidence="2">Uncharacterized protein</fullName>
    </submittedName>
</protein>
<sequence length="107" mass="11306">MIAALTKAVRLKASQTSFMVVSPTVPDIREQAPQWAKPFATVPVDVPSHPPERRGKGEARSPLVCRASHGSGRLKNGRFGAQAVKAAFSDGRTGEACLPIGETGRPS</sequence>
<proteinExistence type="predicted"/>
<dbReference type="AlphaFoldDB" id="A0AA92BZA6"/>
<evidence type="ECO:0000256" key="1">
    <source>
        <dbReference type="SAM" id="MobiDB-lite"/>
    </source>
</evidence>
<evidence type="ECO:0000313" key="2">
    <source>
        <dbReference type="EMBL" id="PVE50193.1"/>
    </source>
</evidence>
<evidence type="ECO:0000313" key="3">
    <source>
        <dbReference type="Proteomes" id="UP000244335"/>
    </source>
</evidence>